<dbReference type="KEGG" id="fli:Fleli_3649"/>
<dbReference type="EMBL" id="CP003345">
    <property type="protein sequence ID" value="AFM05964.1"/>
    <property type="molecule type" value="Genomic_DNA"/>
</dbReference>
<organism evidence="3 4">
    <name type="scientific">Bernardetia litoralis (strain ATCC 23117 / DSM 6794 / NBRC 15988 / NCIMB 1366 / Fx l1 / Sio-4)</name>
    <name type="common">Flexibacter litoralis</name>
    <dbReference type="NCBI Taxonomy" id="880071"/>
    <lineage>
        <taxon>Bacteria</taxon>
        <taxon>Pseudomonadati</taxon>
        <taxon>Bacteroidota</taxon>
        <taxon>Cytophagia</taxon>
        <taxon>Cytophagales</taxon>
        <taxon>Bernardetiaceae</taxon>
        <taxon>Bernardetia</taxon>
    </lineage>
</organism>
<sequence>MDNQNITLLKSAFENAVLKDGNDNEVWSARTLQTLLKYSKWENFERTIAKAQTACINSEQDVNFHFLRKDKKVKTGVSSRMKMDYLLSRYACYLIAQNGDSRKQEVAFAQTYFALQTRKAELIEEEIQSRERLRQRRILAKNEFELFQIADERGVSKAGFQRIRNEGDKTLFGGTSPKELKEQNEIPQERNVSDFMPAVTIGSKNLATLFTKFKVGSDQKIRGEDSIKDTHTSSNQTIREAFEKETGIKPEDLPMEEDLKKVRDKLKNEETTLFGFKITLGKKKK</sequence>
<dbReference type="Pfam" id="PF02498">
    <property type="entry name" value="Bro-N"/>
    <property type="match status" value="1"/>
</dbReference>
<evidence type="ECO:0000313" key="4">
    <source>
        <dbReference type="Proteomes" id="UP000006054"/>
    </source>
</evidence>
<dbReference type="NCBIfam" id="NF008573">
    <property type="entry name" value="PRK11525.1"/>
    <property type="match status" value="1"/>
</dbReference>
<dbReference type="STRING" id="880071.Fleli_3649"/>
<keyword evidence="4" id="KW-1185">Reference proteome</keyword>
<dbReference type="AlphaFoldDB" id="I4APS9"/>
<dbReference type="OrthoDB" id="9803893at2"/>
<proteinExistence type="predicted"/>
<feature type="region of interest" description="Disordered" evidence="1">
    <location>
        <begin position="167"/>
        <end position="186"/>
    </location>
</feature>
<protein>
    <recommendedName>
        <fullName evidence="2">Bro-N domain-containing protein</fullName>
    </recommendedName>
</protein>
<dbReference type="eggNOG" id="COG3645">
    <property type="taxonomic scope" value="Bacteria"/>
</dbReference>
<reference evidence="4" key="1">
    <citation type="submission" date="2012-06" db="EMBL/GenBank/DDBJ databases">
        <title>The complete genome of Flexibacter litoralis DSM 6794.</title>
        <authorList>
            <person name="Lucas S."/>
            <person name="Copeland A."/>
            <person name="Lapidus A."/>
            <person name="Glavina del Rio T."/>
            <person name="Dalin E."/>
            <person name="Tice H."/>
            <person name="Bruce D."/>
            <person name="Goodwin L."/>
            <person name="Pitluck S."/>
            <person name="Peters L."/>
            <person name="Ovchinnikova G."/>
            <person name="Lu M."/>
            <person name="Kyrpides N."/>
            <person name="Mavromatis K."/>
            <person name="Ivanova N."/>
            <person name="Brettin T."/>
            <person name="Detter J.C."/>
            <person name="Han C."/>
            <person name="Larimer F."/>
            <person name="Land M."/>
            <person name="Hauser L."/>
            <person name="Markowitz V."/>
            <person name="Cheng J.-F."/>
            <person name="Hugenholtz P."/>
            <person name="Woyke T."/>
            <person name="Wu D."/>
            <person name="Spring S."/>
            <person name="Lang E."/>
            <person name="Kopitz M."/>
            <person name="Brambilla E."/>
            <person name="Klenk H.-P."/>
            <person name="Eisen J.A."/>
        </authorList>
    </citation>
    <scope>NUCLEOTIDE SEQUENCE [LARGE SCALE GENOMIC DNA]</scope>
    <source>
        <strain evidence="4">ATCC 23117 / DSM 6794 / NBRC 15988 / NCIMB 1366 / Sio-4</strain>
    </source>
</reference>
<dbReference type="InterPro" id="IPR003497">
    <property type="entry name" value="BRO_N_domain"/>
</dbReference>
<evidence type="ECO:0000313" key="3">
    <source>
        <dbReference type="EMBL" id="AFM05964.1"/>
    </source>
</evidence>
<feature type="domain" description="Bro-N" evidence="2">
    <location>
        <begin position="22"/>
        <end position="111"/>
    </location>
</feature>
<dbReference type="Proteomes" id="UP000006054">
    <property type="component" value="Chromosome"/>
</dbReference>
<evidence type="ECO:0000256" key="1">
    <source>
        <dbReference type="SAM" id="MobiDB-lite"/>
    </source>
</evidence>
<evidence type="ECO:0000259" key="2">
    <source>
        <dbReference type="Pfam" id="PF02498"/>
    </source>
</evidence>
<dbReference type="RefSeq" id="WP_014799388.1">
    <property type="nucleotide sequence ID" value="NC_018018.1"/>
</dbReference>
<name>I4APS9_BERLS</name>
<dbReference type="PATRIC" id="fig|880071.3.peg.3653"/>
<dbReference type="HOGENOM" id="CLU_065349_0_0_10"/>
<accession>I4APS9</accession>
<gene>
    <name evidence="3" type="ordered locus">Fleli_3649</name>
</gene>